<organism evidence="2 3">
    <name type="scientific">Leersia perrieri</name>
    <dbReference type="NCBI Taxonomy" id="77586"/>
    <lineage>
        <taxon>Eukaryota</taxon>
        <taxon>Viridiplantae</taxon>
        <taxon>Streptophyta</taxon>
        <taxon>Embryophyta</taxon>
        <taxon>Tracheophyta</taxon>
        <taxon>Spermatophyta</taxon>
        <taxon>Magnoliopsida</taxon>
        <taxon>Liliopsida</taxon>
        <taxon>Poales</taxon>
        <taxon>Poaceae</taxon>
        <taxon>BOP clade</taxon>
        <taxon>Oryzoideae</taxon>
        <taxon>Oryzeae</taxon>
        <taxon>Oryzinae</taxon>
        <taxon>Leersia</taxon>
    </lineage>
</organism>
<reference evidence="2 3" key="1">
    <citation type="submission" date="2012-08" db="EMBL/GenBank/DDBJ databases">
        <title>Oryza genome evolution.</title>
        <authorList>
            <person name="Wing R.A."/>
        </authorList>
    </citation>
    <scope>NUCLEOTIDE SEQUENCE</scope>
</reference>
<name>A0A0D9WDM3_9ORYZ</name>
<reference evidence="2" key="3">
    <citation type="submission" date="2015-04" db="UniProtKB">
        <authorList>
            <consortium name="EnsemblPlants"/>
        </authorList>
    </citation>
    <scope>IDENTIFICATION</scope>
</reference>
<dbReference type="HOGENOM" id="CLU_2761444_0_0_1"/>
<dbReference type="EnsemblPlants" id="LPERR05G05190.1">
    <property type="protein sequence ID" value="LPERR05G05190.1"/>
    <property type="gene ID" value="LPERR05G05190"/>
</dbReference>
<dbReference type="AlphaFoldDB" id="A0A0D9WDM3"/>
<feature type="region of interest" description="Disordered" evidence="1">
    <location>
        <begin position="1"/>
        <end position="20"/>
    </location>
</feature>
<keyword evidence="3" id="KW-1185">Reference proteome</keyword>
<dbReference type="Proteomes" id="UP000032180">
    <property type="component" value="Chromosome 5"/>
</dbReference>
<evidence type="ECO:0000313" key="2">
    <source>
        <dbReference type="EnsemblPlants" id="LPERR05G05190.1"/>
    </source>
</evidence>
<dbReference type="Gramene" id="LPERR05G05190.1">
    <property type="protein sequence ID" value="LPERR05G05190.1"/>
    <property type="gene ID" value="LPERR05G05190"/>
</dbReference>
<accession>A0A0D9WDM3</accession>
<feature type="region of interest" description="Disordered" evidence="1">
    <location>
        <begin position="42"/>
        <end position="70"/>
    </location>
</feature>
<sequence length="70" mass="7821">MGGDECGGDPSSGEQPWRKAPRQLGFLALGIWEIFRARERRPFPSPIRLDPTDGEEAEASAHQWPMGRKS</sequence>
<evidence type="ECO:0000313" key="3">
    <source>
        <dbReference type="Proteomes" id="UP000032180"/>
    </source>
</evidence>
<evidence type="ECO:0000256" key="1">
    <source>
        <dbReference type="SAM" id="MobiDB-lite"/>
    </source>
</evidence>
<protein>
    <submittedName>
        <fullName evidence="2">Uncharacterized protein</fullName>
    </submittedName>
</protein>
<proteinExistence type="predicted"/>
<reference evidence="3" key="2">
    <citation type="submission" date="2013-12" db="EMBL/GenBank/DDBJ databases">
        <authorList>
            <person name="Yu Y."/>
            <person name="Lee S."/>
            <person name="de Baynast K."/>
            <person name="Wissotski M."/>
            <person name="Liu L."/>
            <person name="Talag J."/>
            <person name="Goicoechea J."/>
            <person name="Angelova A."/>
            <person name="Jetty R."/>
            <person name="Kudrna D."/>
            <person name="Golser W."/>
            <person name="Rivera L."/>
            <person name="Zhang J."/>
            <person name="Wing R."/>
        </authorList>
    </citation>
    <scope>NUCLEOTIDE SEQUENCE</scope>
</reference>